<gene>
    <name evidence="2" type="ORF">DBT_2117</name>
</gene>
<name>A0A1B9F439_9BACT</name>
<dbReference type="OrthoDB" id="9793251at2"/>
<comment type="caution">
    <text evidence="2">The sequence shown here is derived from an EMBL/GenBank/DDBJ whole genome shotgun (WGS) entry which is preliminary data.</text>
</comment>
<dbReference type="Pfam" id="PF07603">
    <property type="entry name" value="Lcl_C"/>
    <property type="match status" value="2"/>
</dbReference>
<evidence type="ECO:0000259" key="1">
    <source>
        <dbReference type="Pfam" id="PF07603"/>
    </source>
</evidence>
<sequence>MEDKLFKQIKPLWTGLTGCYNGYGKPIPCEGSGQDGEFKKGVLWPKPRFEKKGEVVIDLLTGLIWTTNANLYGFPVSWTEAIDYIREMNSKNALGFSSWRLPNRRELRSLLDLGAKNPSLPKDHPFKDVFNGWYWTSTTFAGLPQYAWWIHMEGARMFYGRKDQYAMFWPVTGREKGVLLATGQGDCFDEKGERILCNGSGQDGEFNIGGWLSEGRFKVVDDVSVLDRLTGLTWTKDANLSKETVIWEEALYLIAELNKNSYGSKNDWRLPNINELESLVDCSQAFPALPKGHLFEDLQEVYWSSTTSFYETDWAWALYLGKGATGVGKKDVKGFSVWAVRGG</sequence>
<evidence type="ECO:0000313" key="2">
    <source>
        <dbReference type="EMBL" id="OCC14575.1"/>
    </source>
</evidence>
<feature type="domain" description="Lcl C-terminal" evidence="1">
    <location>
        <begin position="225"/>
        <end position="341"/>
    </location>
</feature>
<feature type="domain" description="Lcl C-terminal" evidence="1">
    <location>
        <begin position="55"/>
        <end position="171"/>
    </location>
</feature>
<dbReference type="InterPro" id="IPR011460">
    <property type="entry name" value="Lcl_C"/>
</dbReference>
<dbReference type="EMBL" id="MAGO01000011">
    <property type="protein sequence ID" value="OCC14575.1"/>
    <property type="molecule type" value="Genomic_DNA"/>
</dbReference>
<evidence type="ECO:0000313" key="3">
    <source>
        <dbReference type="Proteomes" id="UP000093080"/>
    </source>
</evidence>
<accession>A0A1B9F439</accession>
<dbReference type="PANTHER" id="PTHR35812:SF1">
    <property type="entry name" value="LIPOPROTEIN"/>
    <property type="match status" value="1"/>
</dbReference>
<dbReference type="PANTHER" id="PTHR35812">
    <property type="entry name" value="LIPOPROTEIN"/>
    <property type="match status" value="1"/>
</dbReference>
<dbReference type="STRING" id="1156395.DBT_2117"/>
<proteinExistence type="predicted"/>
<keyword evidence="3" id="KW-1185">Reference proteome</keyword>
<dbReference type="PATRIC" id="fig|1156395.6.peg.2142"/>
<dbReference type="RefSeq" id="WP_067619996.1">
    <property type="nucleotide sequence ID" value="NZ_MAGO01000011.1"/>
</dbReference>
<protein>
    <recommendedName>
        <fullName evidence="1">Lcl C-terminal domain-containing protein</fullName>
    </recommendedName>
</protein>
<reference evidence="2 3" key="1">
    <citation type="submission" date="2016-06" db="EMBL/GenBank/DDBJ databases">
        <title>Respiratory ammonification of nitrate coupled to the oxidation of elemental sulfur in deep-sea autotrophic thermophilic bacteria.</title>
        <authorList>
            <person name="Slobodkina G.B."/>
            <person name="Mardanov A.V."/>
            <person name="Ravin N.V."/>
            <person name="Frolova A.A."/>
            <person name="Viryasiv M.B."/>
            <person name="Chernyh N.A."/>
            <person name="Bonch-Osmolovskaya E.A."/>
            <person name="Slobodkin A.I."/>
        </authorList>
    </citation>
    <scope>NUCLEOTIDE SEQUENCE [LARGE SCALE GENOMIC DNA]</scope>
    <source>
        <strain evidence="2 3">S69</strain>
    </source>
</reference>
<organism evidence="2 3">
    <name type="scientific">Dissulfuribacter thermophilus</name>
    <dbReference type="NCBI Taxonomy" id="1156395"/>
    <lineage>
        <taxon>Bacteria</taxon>
        <taxon>Pseudomonadati</taxon>
        <taxon>Thermodesulfobacteriota</taxon>
        <taxon>Dissulfuribacteria</taxon>
        <taxon>Dissulfuribacterales</taxon>
        <taxon>Dissulfuribacteraceae</taxon>
        <taxon>Dissulfuribacter</taxon>
    </lineage>
</organism>
<dbReference type="AlphaFoldDB" id="A0A1B9F439"/>
<dbReference type="Proteomes" id="UP000093080">
    <property type="component" value="Unassembled WGS sequence"/>
</dbReference>